<evidence type="ECO:0000313" key="1">
    <source>
        <dbReference type="EMBL" id="WVZ79672.1"/>
    </source>
</evidence>
<dbReference type="PANTHER" id="PTHR47150:SF5">
    <property type="entry name" value="OS07G0546750 PROTEIN"/>
    <property type="match status" value="1"/>
</dbReference>
<dbReference type="InterPro" id="IPR006912">
    <property type="entry name" value="Harbinger_derived_prot"/>
</dbReference>
<gene>
    <name evidence="1" type="ORF">U9M48_027225</name>
</gene>
<dbReference type="EMBL" id="CP144750">
    <property type="protein sequence ID" value="WVZ79672.1"/>
    <property type="molecule type" value="Genomic_DNA"/>
</dbReference>
<keyword evidence="2" id="KW-1185">Reference proteome</keyword>
<evidence type="ECO:0000313" key="2">
    <source>
        <dbReference type="Proteomes" id="UP001341281"/>
    </source>
</evidence>
<dbReference type="AlphaFoldDB" id="A0AAQ3TWX7"/>
<protein>
    <submittedName>
        <fullName evidence="1">Uncharacterized protein</fullName>
    </submittedName>
</protein>
<name>A0AAQ3TWX7_PASNO</name>
<proteinExistence type="predicted"/>
<dbReference type="Proteomes" id="UP001341281">
    <property type="component" value="Chromosome 06"/>
</dbReference>
<organism evidence="1 2">
    <name type="scientific">Paspalum notatum var. saurae</name>
    <dbReference type="NCBI Taxonomy" id="547442"/>
    <lineage>
        <taxon>Eukaryota</taxon>
        <taxon>Viridiplantae</taxon>
        <taxon>Streptophyta</taxon>
        <taxon>Embryophyta</taxon>
        <taxon>Tracheophyta</taxon>
        <taxon>Spermatophyta</taxon>
        <taxon>Magnoliopsida</taxon>
        <taxon>Liliopsida</taxon>
        <taxon>Poales</taxon>
        <taxon>Poaceae</taxon>
        <taxon>PACMAD clade</taxon>
        <taxon>Panicoideae</taxon>
        <taxon>Andropogonodae</taxon>
        <taxon>Paspaleae</taxon>
        <taxon>Paspalinae</taxon>
        <taxon>Paspalum</taxon>
    </lineage>
</organism>
<dbReference type="PANTHER" id="PTHR47150">
    <property type="entry name" value="OS12G0169200 PROTEIN"/>
    <property type="match status" value="1"/>
</dbReference>
<accession>A0AAQ3TWX7</accession>
<dbReference type="Pfam" id="PF04827">
    <property type="entry name" value="Plant_tran"/>
    <property type="match status" value="1"/>
</dbReference>
<sequence>MVLGKKRRWGGSVVGHEVKNLEREDVNAQIMRDYFNDPPLYGEEHFRRRFRMHKSLFLRIVEDVTARNKYFKQKRNAAKKKGFTPIHKCLVALRMLAYGGVTDALDDTYKMAETTVLKTLMQFVHTVIDVYEKEYLRPPRAHELEVILKQNEARGFPGMVGSIDCMHWEWENCPTALAGMYEGHKSKPTVILEAVATQDLRIWHAFFGLPGSHNDINVLHRSPVFDDLANGRTPEVEYWINGNPYNMGYYLADGIYPAWATLVKTISALVNMRQKIFAAAQESCRKDVERAFGVLQTKFKIIHNPARLWNPIDLNAIMRACVILHNMVIEDERNIYSNPCDTNGFEGPEAPAILENRDVPQISELIDAYNCIKSKETNSQLQHDLVEHLWSHFGASTGPFA</sequence>
<reference evidence="1 2" key="1">
    <citation type="submission" date="2024-02" db="EMBL/GenBank/DDBJ databases">
        <title>High-quality chromosome-scale genome assembly of Pensacola bahiagrass (Paspalum notatum Flugge var. saurae).</title>
        <authorList>
            <person name="Vega J.M."/>
            <person name="Podio M."/>
            <person name="Orjuela J."/>
            <person name="Siena L.A."/>
            <person name="Pessino S.C."/>
            <person name="Combes M.C."/>
            <person name="Mariac C."/>
            <person name="Albertini E."/>
            <person name="Pupilli F."/>
            <person name="Ortiz J.P.A."/>
            <person name="Leblanc O."/>
        </authorList>
    </citation>
    <scope>NUCLEOTIDE SEQUENCE [LARGE SCALE GENOMIC DNA]</scope>
    <source>
        <strain evidence="1">R1</strain>
        <tissue evidence="1">Leaf</tissue>
    </source>
</reference>